<feature type="region of interest" description="Disordered" evidence="4">
    <location>
        <begin position="23"/>
        <end position="52"/>
    </location>
</feature>
<evidence type="ECO:0000313" key="9">
    <source>
        <dbReference type="Proteomes" id="UP000663887"/>
    </source>
</evidence>
<keyword evidence="2" id="KW-0863">Zinc-finger</keyword>
<evidence type="ECO:0000259" key="5">
    <source>
        <dbReference type="Pfam" id="PF04500"/>
    </source>
</evidence>
<dbReference type="GO" id="GO:0005886">
    <property type="term" value="C:plasma membrane"/>
    <property type="evidence" value="ECO:0007669"/>
    <property type="project" value="TreeGrafter"/>
</dbReference>
<comment type="caution">
    <text evidence="8">The sequence shown here is derived from an EMBL/GenBank/DDBJ whole genome shotgun (WGS) entry which is preliminary data.</text>
</comment>
<evidence type="ECO:0000259" key="6">
    <source>
        <dbReference type="Pfam" id="PF10551"/>
    </source>
</evidence>
<dbReference type="GO" id="GO:0008270">
    <property type="term" value="F:zinc ion binding"/>
    <property type="evidence" value="ECO:0007669"/>
    <property type="project" value="UniProtKB-KW"/>
</dbReference>
<evidence type="ECO:0000256" key="4">
    <source>
        <dbReference type="SAM" id="MobiDB-lite"/>
    </source>
</evidence>
<evidence type="ECO:0000256" key="1">
    <source>
        <dbReference type="ARBA" id="ARBA00022723"/>
    </source>
</evidence>
<dbReference type="Pfam" id="PF10551">
    <property type="entry name" value="MULE"/>
    <property type="match status" value="1"/>
</dbReference>
<dbReference type="Pfam" id="PF18139">
    <property type="entry name" value="LSDAT_euk"/>
    <property type="match status" value="1"/>
</dbReference>
<dbReference type="PANTHER" id="PTHR13800:SF12">
    <property type="entry name" value="TRANSIENT RECEPTOR POTENTIAL CATION CHANNEL SUBFAMILY M MEMBER-LIKE 2"/>
    <property type="match status" value="1"/>
</dbReference>
<dbReference type="GO" id="GO:0099604">
    <property type="term" value="F:ligand-gated calcium channel activity"/>
    <property type="evidence" value="ECO:0007669"/>
    <property type="project" value="TreeGrafter"/>
</dbReference>
<keyword evidence="1" id="KW-0479">Metal-binding</keyword>
<dbReference type="Pfam" id="PF04500">
    <property type="entry name" value="FLYWCH"/>
    <property type="match status" value="1"/>
</dbReference>
<organism evidence="8 9">
    <name type="scientific">Rotaria magnacalcarata</name>
    <dbReference type="NCBI Taxonomy" id="392030"/>
    <lineage>
        <taxon>Eukaryota</taxon>
        <taxon>Metazoa</taxon>
        <taxon>Spiralia</taxon>
        <taxon>Gnathifera</taxon>
        <taxon>Rotifera</taxon>
        <taxon>Eurotatoria</taxon>
        <taxon>Bdelloidea</taxon>
        <taxon>Philodinida</taxon>
        <taxon>Philodinidae</taxon>
        <taxon>Rotaria</taxon>
    </lineage>
</organism>
<dbReference type="Gene3D" id="2.20.25.240">
    <property type="match status" value="1"/>
</dbReference>
<protein>
    <submittedName>
        <fullName evidence="8">Uncharacterized protein</fullName>
    </submittedName>
</protein>
<evidence type="ECO:0000313" key="8">
    <source>
        <dbReference type="EMBL" id="CAF2061499.1"/>
    </source>
</evidence>
<keyword evidence="3" id="KW-0862">Zinc</keyword>
<dbReference type="InterPro" id="IPR018289">
    <property type="entry name" value="MULE_transposase_dom"/>
</dbReference>
<feature type="domain" description="FLYWCH-type" evidence="5">
    <location>
        <begin position="161"/>
        <end position="220"/>
    </location>
</feature>
<dbReference type="InterPro" id="IPR041491">
    <property type="entry name" value="TRPM_SLOG"/>
</dbReference>
<feature type="compositionally biased region" description="Low complexity" evidence="4">
    <location>
        <begin position="98"/>
        <end position="118"/>
    </location>
</feature>
<feature type="region of interest" description="Disordered" evidence="4">
    <location>
        <begin position="86"/>
        <end position="137"/>
    </location>
</feature>
<dbReference type="InterPro" id="IPR007588">
    <property type="entry name" value="Znf_FLYWCH"/>
</dbReference>
<evidence type="ECO:0000256" key="3">
    <source>
        <dbReference type="ARBA" id="ARBA00022833"/>
    </source>
</evidence>
<feature type="domain" description="MULE transposase" evidence="6">
    <location>
        <begin position="341"/>
        <end position="438"/>
    </location>
</feature>
<reference evidence="8" key="1">
    <citation type="submission" date="2021-02" db="EMBL/GenBank/DDBJ databases">
        <authorList>
            <person name="Nowell W R."/>
        </authorList>
    </citation>
    <scope>NUCLEOTIDE SEQUENCE</scope>
</reference>
<dbReference type="Proteomes" id="UP000663887">
    <property type="component" value="Unassembled WGS sequence"/>
</dbReference>
<sequence length="1325" mass="151801">MPVTTRAATLRSQANADLIHLQDQATPTSTSTGKTTRKYSSKQKRKQAQGQQIISSVESQICSPLQPQSTTLDAVLTSEGIHEQHHEDVTLKNDDATVEPTSSIPITSSVSPTTSSPTKNDDNDSIISLESSNNDENEIFAGDSNHLMNEPVIKGEVTTGTSTRGGKMIFMNGFAYLYMSMAKETTSWRCARRNENCKAVIHISKQTGQFSHWNGILHCHPSDARETQKRDILNKVKHRVLDQYISIKIIIEEEYRKANLSVEEKRMMPLPAQIESGLHKLRRKSLPPIPQNQKFLLPPVYQETYSHQKFLIYDKRKTIYGGRLMIFASDEQLNVLYGSDVLFADGTFKVSPKLFEQLYVLHGMQNGEAIPVCFILTSNRKQETYEATFRCLKRIGGKKGIDLKPTTNVCDFERAFINAVQTELPDTSITGCWFHMCQACYRNIQEIGLMKLYESDPELRHILRAFMGLALVPIEHITDGFNLLKQKLRASSEAEKLRTFLGYFKKQWFNNFKPEMWSVSDSNWRTNNFAEAQNRRFFSRVVQPHPNLWRFIQCLKQEEAVISHRMVQTDLGFSSTKSTKTTQAAERKSKQIKKLLSLLYSKQKSLEATLTSFAYLVGDPKGTRSLERKNRELFAEGKLKSHQCKVYSNNSKSTTIDQKCGFQRFIRHHSFDGPELTDKPTQEEWTVENRTKPISPLIYRCTESAKYLRCSCETQKDIETLYELMRSVCDQPKLIISVYGGRKYFTMSEAIEKEFMDSVAEAATTSAKLIGEGVARLRALVDKKRSVTLLGMAWWGNIAEQTRTMVLELQRRNSILDFDEAILSNVPFRSNDKDTHSLEQNHTHFLLLDDGKYRSEHKHEEDSSSKQQSEFMKTINYPKEMQRSDFVTHACDREKCYGVTLVIEGGINTCLAILNDIQCKRPVVFVEGSGKMADVIASLMKLTAINEYTPVRKPERHEIEHNLLRFPMRARTEKEQQQQIDQIGKIMDPNNRMYLTVFRINGELNLKQTIAQAIFKGNHHVKINSIEKYFIDIFDYLIAHFAQSDQDKPKLLAKLFKQALDGDRPPFIDFFLRINYDPRRTLDFLEKEKSLANIQNYECVESTTDVHSNINIGASIQKIPISYQNQVKLNKRGVDLILRLYKDALLSNGQNLSSEYSIESAYPTSIDQLDILYSEWMGNFLPSLHSRRSSLDQIKLEIQRVLHTFRRNLCWCNTACYRQNLNTSGLDSYESTGFIVETTALFRLNQDLEAKARVGVHAEESTQIILRDLLFWAVFTGRTDIAKVLILHIRSRICAALCCAAILKHRARKLLLAINVICIASKQMT</sequence>
<proteinExistence type="predicted"/>
<feature type="compositionally biased region" description="Basic and acidic residues" evidence="4">
    <location>
        <begin position="86"/>
        <end position="95"/>
    </location>
</feature>
<dbReference type="PANTHER" id="PTHR13800">
    <property type="entry name" value="TRANSIENT RECEPTOR POTENTIAL CATION CHANNEL, SUBFAMILY M, MEMBER 6"/>
    <property type="match status" value="1"/>
</dbReference>
<gene>
    <name evidence="8" type="ORF">XDN619_LOCUS10645</name>
</gene>
<evidence type="ECO:0000259" key="7">
    <source>
        <dbReference type="Pfam" id="PF18139"/>
    </source>
</evidence>
<feature type="domain" description="TRPM SLOG" evidence="7">
    <location>
        <begin position="705"/>
        <end position="948"/>
    </location>
</feature>
<evidence type="ECO:0000256" key="2">
    <source>
        <dbReference type="ARBA" id="ARBA00022771"/>
    </source>
</evidence>
<feature type="compositionally biased region" description="Basic residues" evidence="4">
    <location>
        <begin position="35"/>
        <end position="47"/>
    </location>
</feature>
<dbReference type="EMBL" id="CAJNRG010003906">
    <property type="protein sequence ID" value="CAF2061499.1"/>
    <property type="molecule type" value="Genomic_DNA"/>
</dbReference>
<name>A0A816QKZ9_9BILA</name>
<dbReference type="InterPro" id="IPR050927">
    <property type="entry name" value="TRPM"/>
</dbReference>
<accession>A0A816QKZ9</accession>